<dbReference type="STRING" id="1447875.A0A2B7Y591"/>
<dbReference type="PANTHER" id="PTHR46082:SF11">
    <property type="entry name" value="AAA+ ATPASE DOMAIN-CONTAINING PROTEIN-RELATED"/>
    <property type="match status" value="1"/>
</dbReference>
<dbReference type="InterPro" id="IPR053137">
    <property type="entry name" value="NLR-like"/>
</dbReference>
<dbReference type="SUPFAM" id="SSF52540">
    <property type="entry name" value="P-loop containing nucleoside triphosphate hydrolases"/>
    <property type="match status" value="1"/>
</dbReference>
<organism evidence="5 6">
    <name type="scientific">Helicocarpus griseus UAMH5409</name>
    <dbReference type="NCBI Taxonomy" id="1447875"/>
    <lineage>
        <taxon>Eukaryota</taxon>
        <taxon>Fungi</taxon>
        <taxon>Dikarya</taxon>
        <taxon>Ascomycota</taxon>
        <taxon>Pezizomycotina</taxon>
        <taxon>Eurotiomycetes</taxon>
        <taxon>Eurotiomycetidae</taxon>
        <taxon>Onygenales</taxon>
        <taxon>Ajellomycetaceae</taxon>
        <taxon>Helicocarpus</taxon>
    </lineage>
</organism>
<feature type="domain" description="NB-ARC" evidence="3">
    <location>
        <begin position="342"/>
        <end position="508"/>
    </location>
</feature>
<feature type="domain" description="Nucleoside phosphorylase" evidence="4">
    <location>
        <begin position="13"/>
        <end position="298"/>
    </location>
</feature>
<dbReference type="Proteomes" id="UP000223968">
    <property type="component" value="Unassembled WGS sequence"/>
</dbReference>
<dbReference type="SUPFAM" id="SSF48452">
    <property type="entry name" value="TPR-like"/>
    <property type="match status" value="2"/>
</dbReference>
<dbReference type="EMBL" id="PDNB01000018">
    <property type="protein sequence ID" value="PGH16299.1"/>
    <property type="molecule type" value="Genomic_DNA"/>
</dbReference>
<evidence type="ECO:0000259" key="4">
    <source>
        <dbReference type="Pfam" id="PF01048"/>
    </source>
</evidence>
<evidence type="ECO:0000259" key="3">
    <source>
        <dbReference type="Pfam" id="PF00931"/>
    </source>
</evidence>
<gene>
    <name evidence="5" type="ORF">AJ79_01838</name>
</gene>
<dbReference type="Gene3D" id="3.40.50.1580">
    <property type="entry name" value="Nucleoside phosphorylase domain"/>
    <property type="match status" value="1"/>
</dbReference>
<comment type="caution">
    <text evidence="5">The sequence shown here is derived from an EMBL/GenBank/DDBJ whole genome shotgun (WGS) entry which is preliminary data.</text>
</comment>
<feature type="repeat" description="TPR" evidence="1">
    <location>
        <begin position="893"/>
        <end position="926"/>
    </location>
</feature>
<dbReference type="AlphaFoldDB" id="A0A2B7Y591"/>
<dbReference type="InterPro" id="IPR035994">
    <property type="entry name" value="Nucleoside_phosphorylase_sf"/>
</dbReference>
<dbReference type="GO" id="GO:0043531">
    <property type="term" value="F:ADP binding"/>
    <property type="evidence" value="ECO:0007669"/>
    <property type="project" value="InterPro"/>
</dbReference>
<evidence type="ECO:0000256" key="2">
    <source>
        <dbReference type="SAM" id="MobiDB-lite"/>
    </source>
</evidence>
<dbReference type="Pfam" id="PF13374">
    <property type="entry name" value="TPR_10"/>
    <property type="match status" value="1"/>
</dbReference>
<reference evidence="5 6" key="1">
    <citation type="submission" date="2017-10" db="EMBL/GenBank/DDBJ databases">
        <title>Comparative genomics in systemic dimorphic fungi from Ajellomycetaceae.</title>
        <authorList>
            <person name="Munoz J.F."/>
            <person name="Mcewen J.G."/>
            <person name="Clay O.K."/>
            <person name="Cuomo C.A."/>
        </authorList>
    </citation>
    <scope>NUCLEOTIDE SEQUENCE [LARGE SCALE GENOMIC DNA]</scope>
    <source>
        <strain evidence="5 6">UAMH5409</strain>
    </source>
</reference>
<dbReference type="CDD" id="cd09008">
    <property type="entry name" value="MTAN"/>
    <property type="match status" value="1"/>
</dbReference>
<keyword evidence="1" id="KW-0802">TPR repeat</keyword>
<dbReference type="InterPro" id="IPR027417">
    <property type="entry name" value="P-loop_NTPase"/>
</dbReference>
<dbReference type="InterPro" id="IPR019734">
    <property type="entry name" value="TPR_rpt"/>
</dbReference>
<sequence>MSASSMTHDAYTVAWICALPLEAAAATAMLDKIHPSLSQPEGDNNTYTLGEIAGHKVVIVCLPSGVYGTVSAATVAGQMRSTFHSLRFGLMVGIGGGVPGANHDIRLGDIVVSKPTDVFSGVVQYDYGKTVSDGRFRQTGMMNQPPQILLNAISRVQTEELLGGRQGLSEVISDTLLNMSAELKARCSRPSQEHDVLFDASYDHPETEDTCISCNKRHLVQRAPRTSDKPEIHYGLIASGNQVMKHGKTRDRLAKEHDILCFEMEAAGLMNQLPCLVIRGICDYSDSHKNEQWQGYAALGAAAYTKVLLAVVPVNQPRQNQAPQKSSWMVPFERNPRFVGRHDQVNRLIDAILSKDRTRKMAISGLGGMGKTQVALEVAYEIREKEPDRSVFWIPATSVETVEQGFMNISEHSGLQDVTPMNAKFRVKEFLSSEEAGPWLLIIDNADDNDMWMNIGDSSPALKSCIPHSKNGFVLFTTRNQQLAIKLVGPEIIKLLEMGEDMAADLLRMSLIRKDLVDDDDAFRLLLHELSCLPLAIIQAANYINETETSLSTYLSLLRNQETVMVELLSQDFEDEWRYADINNPVAATWLVSFQHIQKLNSLATDYLSFMSCIDPRDIPLSLLPPTDSPIKQRNALGLLKAYSFVTGQSNDQSVSLHRLVHLATRNWLRNNGSLEKWLVDTGKRLEDIFPFASYENRMLWREYLPHAQFLLQSKEFHKHTRWRQELSHKVGKCLYRDSRFTEAYALFKPVADERLNEYGKDHYKTLSSLFWVANTYRRQKQWAEAEDLEVQMINICRTMFGPGDLTTLARMNNLAGIYRREGRFLEAEKLGIEALKICEAELEPGGSITLTTMASLAATYGCLRRWADAVRLQVHVVQTSKRVRGAGHLGTLVAMSDLGYLYLDQGRLVEAENTFLQALKLYKVSPGPLHPEALKTMNNLAATYWNQGRRVEAANMEIEALEASKATLGPEHPDTFNRLRFISNIFQRLNRHSEALSMSEAYVRMRQEVSGPDHPDTLAAIAELERYKNYLRHLQSPSPVGGDRDSNPAPAEISSERLSSANQQDIRRPESGVFSEPLLLAGLKQAGRKSSKIESEDNDDDVD</sequence>
<dbReference type="Pfam" id="PF13424">
    <property type="entry name" value="TPR_12"/>
    <property type="match status" value="3"/>
</dbReference>
<feature type="region of interest" description="Disordered" evidence="2">
    <location>
        <begin position="1085"/>
        <end position="1104"/>
    </location>
</feature>
<dbReference type="GO" id="GO:0003824">
    <property type="term" value="F:catalytic activity"/>
    <property type="evidence" value="ECO:0007669"/>
    <property type="project" value="InterPro"/>
</dbReference>
<evidence type="ECO:0000256" key="1">
    <source>
        <dbReference type="PROSITE-ProRule" id="PRU00339"/>
    </source>
</evidence>
<proteinExistence type="predicted"/>
<keyword evidence="6" id="KW-1185">Reference proteome</keyword>
<dbReference type="Pfam" id="PF00931">
    <property type="entry name" value="NB-ARC"/>
    <property type="match status" value="1"/>
</dbReference>
<dbReference type="InterPro" id="IPR011990">
    <property type="entry name" value="TPR-like_helical_dom_sf"/>
</dbReference>
<evidence type="ECO:0000313" key="6">
    <source>
        <dbReference type="Proteomes" id="UP000223968"/>
    </source>
</evidence>
<dbReference type="PROSITE" id="PS50005">
    <property type="entry name" value="TPR"/>
    <property type="match status" value="1"/>
</dbReference>
<dbReference type="Gene3D" id="1.25.40.10">
    <property type="entry name" value="Tetratricopeptide repeat domain"/>
    <property type="match status" value="2"/>
</dbReference>
<dbReference type="SUPFAM" id="SSF53167">
    <property type="entry name" value="Purine and uridine phosphorylases"/>
    <property type="match status" value="1"/>
</dbReference>
<dbReference type="InterPro" id="IPR002182">
    <property type="entry name" value="NB-ARC"/>
</dbReference>
<dbReference type="PANTHER" id="PTHR46082">
    <property type="entry name" value="ATP/GTP-BINDING PROTEIN-RELATED"/>
    <property type="match status" value="1"/>
</dbReference>
<dbReference type="Pfam" id="PF01048">
    <property type="entry name" value="PNP_UDP_1"/>
    <property type="match status" value="1"/>
</dbReference>
<name>A0A2B7Y591_9EURO</name>
<accession>A0A2B7Y591</accession>
<dbReference type="OrthoDB" id="1658288at2759"/>
<dbReference type="Gene3D" id="3.40.50.300">
    <property type="entry name" value="P-loop containing nucleotide triphosphate hydrolases"/>
    <property type="match status" value="1"/>
</dbReference>
<feature type="region of interest" description="Disordered" evidence="2">
    <location>
        <begin position="1035"/>
        <end position="1074"/>
    </location>
</feature>
<protein>
    <submittedName>
        <fullName evidence="5">Uncharacterized protein</fullName>
    </submittedName>
</protein>
<dbReference type="GO" id="GO:0009116">
    <property type="term" value="P:nucleoside metabolic process"/>
    <property type="evidence" value="ECO:0007669"/>
    <property type="project" value="InterPro"/>
</dbReference>
<dbReference type="InterPro" id="IPR000845">
    <property type="entry name" value="Nucleoside_phosphorylase_d"/>
</dbReference>
<evidence type="ECO:0000313" key="5">
    <source>
        <dbReference type="EMBL" id="PGH16299.1"/>
    </source>
</evidence>